<proteinExistence type="predicted"/>
<dbReference type="AlphaFoldDB" id="A0A933NUW3"/>
<keyword evidence="3" id="KW-0378">Hydrolase</keyword>
<evidence type="ECO:0000259" key="2">
    <source>
        <dbReference type="Pfam" id="PF07486"/>
    </source>
</evidence>
<reference evidence="3" key="1">
    <citation type="submission" date="2020-07" db="EMBL/GenBank/DDBJ databases">
        <title>Huge and variable diversity of episymbiotic CPR bacteria and DPANN archaea in groundwater ecosystems.</title>
        <authorList>
            <person name="He C.Y."/>
            <person name="Keren R."/>
            <person name="Whittaker M."/>
            <person name="Farag I.F."/>
            <person name="Doudna J."/>
            <person name="Cate J.H.D."/>
            <person name="Banfield J.F."/>
        </authorList>
    </citation>
    <scope>NUCLEOTIDE SEQUENCE</scope>
    <source>
        <strain evidence="3">NC_groundwater_1586_Pr3_B-0.1um_66_15</strain>
    </source>
</reference>
<dbReference type="InterPro" id="IPR011105">
    <property type="entry name" value="Cell_wall_hydrolase_SleB"/>
</dbReference>
<dbReference type="Gene3D" id="1.10.10.2520">
    <property type="entry name" value="Cell wall hydrolase SleB, domain 1"/>
    <property type="match status" value="1"/>
</dbReference>
<comment type="caution">
    <text evidence="3">The sequence shown here is derived from an EMBL/GenBank/DDBJ whole genome shotgun (WGS) entry which is preliminary data.</text>
</comment>
<evidence type="ECO:0000313" key="3">
    <source>
        <dbReference type="EMBL" id="MBI4920224.1"/>
    </source>
</evidence>
<evidence type="ECO:0000256" key="1">
    <source>
        <dbReference type="SAM" id="SignalP"/>
    </source>
</evidence>
<accession>A0A933NUW3</accession>
<feature type="domain" description="Cell wall hydrolase SleB" evidence="2">
    <location>
        <begin position="156"/>
        <end position="271"/>
    </location>
</feature>
<sequence>MSAAALMGFAISAPAQAVDLQVAYITPAELTPALAAQRLQPATMQLRPSFSADQPALTNDLLAAYVARQQELKRFSSFDAAPTELTEEVLLGYIDRTRGTNLALDAIDSIADMPALNPDMLEIYAQKKFVPTVRKVKLSNSEKLCLTQAIYHEARGESEAGQWAVANVIINRAMSHKFPTTLCGVVFQNADRGFHNCQFTFACDGRSDFGTETGAWNRAAKMASVAFNEFQQGDRPGVIPNSALFYHTTSVSPNWSNKFRRVAAIGAHVFYATN</sequence>
<feature type="signal peptide" evidence="1">
    <location>
        <begin position="1"/>
        <end position="17"/>
    </location>
</feature>
<dbReference type="Proteomes" id="UP000782610">
    <property type="component" value="Unassembled WGS sequence"/>
</dbReference>
<protein>
    <submittedName>
        <fullName evidence="3">Cell wall hydrolase</fullName>
    </submittedName>
</protein>
<keyword evidence="1" id="KW-0732">Signal</keyword>
<organism evidence="3 4">
    <name type="scientific">Devosia nanyangense</name>
    <dbReference type="NCBI Taxonomy" id="1228055"/>
    <lineage>
        <taxon>Bacteria</taxon>
        <taxon>Pseudomonadati</taxon>
        <taxon>Pseudomonadota</taxon>
        <taxon>Alphaproteobacteria</taxon>
        <taxon>Hyphomicrobiales</taxon>
        <taxon>Devosiaceae</taxon>
        <taxon>Devosia</taxon>
    </lineage>
</organism>
<gene>
    <name evidence="3" type="ORF">HY834_00610</name>
</gene>
<name>A0A933NUW3_9HYPH</name>
<feature type="chain" id="PRO_5037507267" evidence="1">
    <location>
        <begin position="18"/>
        <end position="274"/>
    </location>
</feature>
<dbReference type="Pfam" id="PF07486">
    <property type="entry name" value="Hydrolase_2"/>
    <property type="match status" value="1"/>
</dbReference>
<dbReference type="InterPro" id="IPR042047">
    <property type="entry name" value="SleB_dom1"/>
</dbReference>
<evidence type="ECO:0000313" key="4">
    <source>
        <dbReference type="Proteomes" id="UP000782610"/>
    </source>
</evidence>
<dbReference type="GO" id="GO:0016787">
    <property type="term" value="F:hydrolase activity"/>
    <property type="evidence" value="ECO:0007669"/>
    <property type="project" value="UniProtKB-KW"/>
</dbReference>
<dbReference type="EMBL" id="JACRAF010000003">
    <property type="protein sequence ID" value="MBI4920224.1"/>
    <property type="molecule type" value="Genomic_DNA"/>
</dbReference>